<dbReference type="PRINTS" id="PR00419">
    <property type="entry name" value="ADXRDTASE"/>
</dbReference>
<dbReference type="InterPro" id="IPR009051">
    <property type="entry name" value="Helical_ferredxn"/>
</dbReference>
<dbReference type="InterPro" id="IPR023753">
    <property type="entry name" value="FAD/NAD-binding_dom"/>
</dbReference>
<dbReference type="GO" id="GO:0016491">
    <property type="term" value="F:oxidoreductase activity"/>
    <property type="evidence" value="ECO:0007669"/>
    <property type="project" value="InterPro"/>
</dbReference>
<dbReference type="Proteomes" id="UP000637906">
    <property type="component" value="Unassembled WGS sequence"/>
</dbReference>
<dbReference type="GO" id="GO:0051536">
    <property type="term" value="F:iron-sulfur cluster binding"/>
    <property type="evidence" value="ECO:0007669"/>
    <property type="project" value="InterPro"/>
</dbReference>
<gene>
    <name evidence="2" type="ORF">sL5_06570</name>
</gene>
<dbReference type="Pfam" id="PF07992">
    <property type="entry name" value="Pyr_redox_2"/>
    <property type="match status" value="1"/>
</dbReference>
<dbReference type="SUPFAM" id="SSF52343">
    <property type="entry name" value="Ferredoxin reductase-like, C-terminal NADP-linked domain"/>
    <property type="match status" value="1"/>
</dbReference>
<dbReference type="Gene3D" id="1.10.1060.10">
    <property type="entry name" value="Alpha-helical ferredoxin"/>
    <property type="match status" value="1"/>
</dbReference>
<feature type="domain" description="FAD/NAD(P)-binding" evidence="1">
    <location>
        <begin position="343"/>
        <end position="683"/>
    </location>
</feature>
<dbReference type="InterPro" id="IPR050353">
    <property type="entry name" value="PyrK_electron_transfer"/>
</dbReference>
<evidence type="ECO:0000313" key="3">
    <source>
        <dbReference type="Proteomes" id="UP000637906"/>
    </source>
</evidence>
<dbReference type="CDD" id="cd06192">
    <property type="entry name" value="DHOD_e_trans_like"/>
    <property type="match status" value="1"/>
</dbReference>
<keyword evidence="3" id="KW-1185">Reference proteome</keyword>
<dbReference type="Gene3D" id="2.40.30.10">
    <property type="entry name" value="Translation factors"/>
    <property type="match status" value="1"/>
</dbReference>
<dbReference type="InterPro" id="IPR017938">
    <property type="entry name" value="Riboflavin_synthase-like_b-brl"/>
</dbReference>
<dbReference type="AlphaFoldDB" id="A0A8J3HPF3"/>
<organism evidence="2 3">
    <name type="scientific">Candidatus Mesenet longicola</name>
    <dbReference type="NCBI Taxonomy" id="1892558"/>
    <lineage>
        <taxon>Bacteria</taxon>
        <taxon>Pseudomonadati</taxon>
        <taxon>Pseudomonadota</taxon>
        <taxon>Alphaproteobacteria</taxon>
        <taxon>Rickettsiales</taxon>
        <taxon>Anaplasmataceae</taxon>
        <taxon>Candidatus Mesenet</taxon>
    </lineage>
</organism>
<comment type="caution">
    <text evidence="2">The sequence shown here is derived from an EMBL/GenBank/DDBJ whole genome shotgun (WGS) entry which is preliminary data.</text>
</comment>
<dbReference type="SUPFAM" id="SSF63380">
    <property type="entry name" value="Riboflavin synthase domain-like"/>
    <property type="match status" value="1"/>
</dbReference>
<evidence type="ECO:0000259" key="1">
    <source>
        <dbReference type="Pfam" id="PF07992"/>
    </source>
</evidence>
<name>A0A8J3HPF3_9RICK</name>
<proteinExistence type="predicted"/>
<dbReference type="InterPro" id="IPR039261">
    <property type="entry name" value="FNR_nucleotide-bd"/>
</dbReference>
<dbReference type="Gene3D" id="3.50.50.60">
    <property type="entry name" value="FAD/NAD(P)-binding domain"/>
    <property type="match status" value="1"/>
</dbReference>
<evidence type="ECO:0000313" key="2">
    <source>
        <dbReference type="EMBL" id="GHM59664.1"/>
    </source>
</evidence>
<dbReference type="EMBL" id="BNGU01000025">
    <property type="protein sequence ID" value="GHM59664.1"/>
    <property type="molecule type" value="Genomic_DNA"/>
</dbReference>
<dbReference type="InterPro" id="IPR036188">
    <property type="entry name" value="FAD/NAD-bd_sf"/>
</dbReference>
<accession>A0A8J3HPF3</accession>
<reference evidence="2 3" key="1">
    <citation type="journal article" date="2021" name="Microb. Ecol.">
        <title>Candidatus Mesenet longicola: Novel Endosymbionts of Brontispa longissima that Induce Cytoplasmic Incompatibility.</title>
        <authorList>
            <person name="Takano S."/>
            <person name="Gotoh Y."/>
            <person name="Hayashi T."/>
        </authorList>
    </citation>
    <scope>NUCLEOTIDE SEQUENCE [LARGE SCALE GENOMIC DNA]</scope>
    <source>
        <strain evidence="2">L5</strain>
    </source>
</reference>
<dbReference type="PANTHER" id="PTHR43513:SF3">
    <property type="entry name" value="DIHYDROOROTATE DEHYDROGENASE B (NAD(+)), ELECTRON TRANSFER SUBUNIT-RELATED"/>
    <property type="match status" value="1"/>
</dbReference>
<sequence>MTKLDYIFLDYIKNYSKDLYNSLYKARENKSYDSQLVIELSPVVEEFISKLFFIEEEVKALRKKHEDFIVLYKCKRLFIQRYALKKYVNDIDINLVTKKLSVFLKFPLQEQDFAQKAMLWFEHKEKYQKEVELAAQYAVWMTANNQDKGSVLFSSPEKIDHEKLVPVISKQVDDHEILRIEEVKRRSGFDLTHNKPTLNKALDNAHYCIYCHKQNKDSCSKGLLAENQDFKKSPLGVELHGCPLEQKISEMNLVKSQGFSISSLAIIVIDNPLCAATGYRICNDCSKSCIYQKQDPVDIPMIETKILEDVLSLPYGFEIYSLLTRWNPLNFERPLPKESTGKNILVVGLGPAGFTLAHHLINDGHNVVAIDGLKIEPLEEKLLPIKDFKYEKLSKRTPAGFGGVAEYGITARWDKNNLKIIRLLLERRENFAIYGEVRFGGTVTVDDAFKLGFDHIALSLGSGKLKMINIKNMLARGVRMASDFLMSLQLTGALKSDSIANLQIRMPIVVIGGGLTAIDTATESLAYYPVQVEKFLSRYEILVDEYGKEYVEASWSTEEQEIASEYILHARAIRTEKKLARNENREAKILELMRSWGGVKIVYRKNLTDSPGYRLNSEEVKNALAEGVDFLENLEPTEIVTDEYNHAQSLAVLDKDGKIRHINARTVLIAAGTEPNTTVASEDIKYFKLNGKHFSYFDLEGKVGWHVFSPKAKKQDYIFLYKDSGKAISFFGDLHPSYSGSVVKAMASAKNGYPIITQLLKGNNDIKTEHVNAFFDKIKNAFTAVVMDVKRLTPKVVEVIIKAPMAAANFKPGQFYRLQNFEINALKIKNTKLAMEGIAATGASVDKEKGLISTIILETGGSTDLCYYLKKNEPVVLMGPTGMPTEIPKNENVMLIGGGVGNAVLFSIGKACLENNCQVLYFAGYKRLSDVFKRESLESSATTLVWTCDEGVIEKGRKGDLSFHGNIIDGIISYQKVGKITINLEYIDRIIVIGSDKMMEAVANAKNTLLKPYLKCGVKVIASVNSPMQCMMKEICAQCLQRHVDPITGEERFVYSCSNQDQNLDYVDFKFLSERLKQNSLQEKLTAKWVSHCLQEINETYV</sequence>
<protein>
    <recommendedName>
        <fullName evidence="1">FAD/NAD(P)-binding domain-containing protein</fullName>
    </recommendedName>
</protein>
<dbReference type="Gene3D" id="3.40.50.80">
    <property type="entry name" value="Nucleotide-binding domain of ferredoxin-NADP reductase (FNR) module"/>
    <property type="match status" value="1"/>
</dbReference>
<dbReference type="PANTHER" id="PTHR43513">
    <property type="entry name" value="DIHYDROOROTATE DEHYDROGENASE B (NAD(+)), ELECTRON TRANSFER SUBUNIT"/>
    <property type="match status" value="1"/>
</dbReference>
<dbReference type="SUPFAM" id="SSF51971">
    <property type="entry name" value="Nucleotide-binding domain"/>
    <property type="match status" value="1"/>
</dbReference>